<dbReference type="AlphaFoldDB" id="A0A9D5AZ81"/>
<protein>
    <submittedName>
        <fullName evidence="1">Uncharacterized protein</fullName>
    </submittedName>
</protein>
<evidence type="ECO:0000313" key="2">
    <source>
        <dbReference type="Proteomes" id="UP001058974"/>
    </source>
</evidence>
<dbReference type="Proteomes" id="UP001058974">
    <property type="component" value="Chromosome 3"/>
</dbReference>
<keyword evidence="2" id="KW-1185">Reference proteome</keyword>
<reference evidence="1 2" key="1">
    <citation type="journal article" date="2022" name="Nat. Genet.">
        <title>Improved pea reference genome and pan-genome highlight genomic features and evolutionary characteristics.</title>
        <authorList>
            <person name="Yang T."/>
            <person name="Liu R."/>
            <person name="Luo Y."/>
            <person name="Hu S."/>
            <person name="Wang D."/>
            <person name="Wang C."/>
            <person name="Pandey M.K."/>
            <person name="Ge S."/>
            <person name="Xu Q."/>
            <person name="Li N."/>
            <person name="Li G."/>
            <person name="Huang Y."/>
            <person name="Saxena R.K."/>
            <person name="Ji Y."/>
            <person name="Li M."/>
            <person name="Yan X."/>
            <person name="He Y."/>
            <person name="Liu Y."/>
            <person name="Wang X."/>
            <person name="Xiang C."/>
            <person name="Varshney R.K."/>
            <person name="Ding H."/>
            <person name="Gao S."/>
            <person name="Zong X."/>
        </authorList>
    </citation>
    <scope>NUCLEOTIDE SEQUENCE [LARGE SCALE GENOMIC DNA]</scope>
    <source>
        <strain evidence="1 2">cv. Zhongwan 6</strain>
    </source>
</reference>
<comment type="caution">
    <text evidence="1">The sequence shown here is derived from an EMBL/GenBank/DDBJ whole genome shotgun (WGS) entry which is preliminary data.</text>
</comment>
<organism evidence="1 2">
    <name type="scientific">Pisum sativum</name>
    <name type="common">Garden pea</name>
    <name type="synonym">Lathyrus oleraceus</name>
    <dbReference type="NCBI Taxonomy" id="3888"/>
    <lineage>
        <taxon>Eukaryota</taxon>
        <taxon>Viridiplantae</taxon>
        <taxon>Streptophyta</taxon>
        <taxon>Embryophyta</taxon>
        <taxon>Tracheophyta</taxon>
        <taxon>Spermatophyta</taxon>
        <taxon>Magnoliopsida</taxon>
        <taxon>eudicotyledons</taxon>
        <taxon>Gunneridae</taxon>
        <taxon>Pentapetalae</taxon>
        <taxon>rosids</taxon>
        <taxon>fabids</taxon>
        <taxon>Fabales</taxon>
        <taxon>Fabaceae</taxon>
        <taxon>Papilionoideae</taxon>
        <taxon>50 kb inversion clade</taxon>
        <taxon>NPAAA clade</taxon>
        <taxon>Hologalegina</taxon>
        <taxon>IRL clade</taxon>
        <taxon>Fabeae</taxon>
        <taxon>Lathyrus</taxon>
    </lineage>
</organism>
<gene>
    <name evidence="1" type="ORF">KIW84_034308</name>
</gene>
<dbReference type="Gramene" id="Psat03G0430800-T1">
    <property type="protein sequence ID" value="KAI5429682.1"/>
    <property type="gene ID" value="KIW84_034308"/>
</dbReference>
<accession>A0A9D5AZ81</accession>
<evidence type="ECO:0000313" key="1">
    <source>
        <dbReference type="EMBL" id="KAI5429682.1"/>
    </source>
</evidence>
<name>A0A9D5AZ81_PEA</name>
<sequence>MPAPFPYKSDKVVPWGYEPTTVVNGVKKKLVNNITVTNISDASDVTKSGKVFTPANLRGGKPVVENPDDGKALLVIPESRPIQDVEAEEFL</sequence>
<proteinExistence type="predicted"/>
<dbReference type="EMBL" id="JAMSHJ010000003">
    <property type="protein sequence ID" value="KAI5429682.1"/>
    <property type="molecule type" value="Genomic_DNA"/>
</dbReference>